<gene>
    <name evidence="1" type="ORF">MKW98_007995</name>
</gene>
<proteinExistence type="predicted"/>
<dbReference type="Proteomes" id="UP001202328">
    <property type="component" value="Unassembled WGS sequence"/>
</dbReference>
<evidence type="ECO:0000313" key="1">
    <source>
        <dbReference type="EMBL" id="KAI3866340.1"/>
    </source>
</evidence>
<dbReference type="EMBL" id="JAJJMB010013673">
    <property type="protein sequence ID" value="KAI3866340.1"/>
    <property type="molecule type" value="Genomic_DNA"/>
</dbReference>
<sequence>RVEQPFLSPPILNFNLLPPQPLQLQPQPPRQPLQPPPGPAPPLRLMNHLIAYRHNPFLVPRARIPNYSLGFFPQPPIPIYGLPFFPPPMPNYSFAFPPLEQQQIPGVIPYYRFAFPPLEQQEIQGVIPPLARPPLKQQQIPGVIPPWAPPPLEQPVPLPPPAIEHPLIGMGEIPSHLQDPPHKLYRLCRKQLSRTDLQGRLTITGPNRDFVIQKVREEPELNLPVLADVTILDGPGPSPHWLNVNNNSMTLAWNELLHIPSFELVEEQMVDMWFEIVPPTTMNIYIRGDPPLEDM</sequence>
<feature type="non-terminal residue" evidence="1">
    <location>
        <position position="1"/>
    </location>
</feature>
<evidence type="ECO:0000313" key="2">
    <source>
        <dbReference type="Proteomes" id="UP001202328"/>
    </source>
</evidence>
<accession>A0AAD4S7I2</accession>
<organism evidence="1 2">
    <name type="scientific">Papaver atlanticum</name>
    <dbReference type="NCBI Taxonomy" id="357466"/>
    <lineage>
        <taxon>Eukaryota</taxon>
        <taxon>Viridiplantae</taxon>
        <taxon>Streptophyta</taxon>
        <taxon>Embryophyta</taxon>
        <taxon>Tracheophyta</taxon>
        <taxon>Spermatophyta</taxon>
        <taxon>Magnoliopsida</taxon>
        <taxon>Ranunculales</taxon>
        <taxon>Papaveraceae</taxon>
        <taxon>Papaveroideae</taxon>
        <taxon>Papaver</taxon>
    </lineage>
</organism>
<protein>
    <submittedName>
        <fullName evidence="1">Uncharacterized protein</fullName>
    </submittedName>
</protein>
<comment type="caution">
    <text evidence="1">The sequence shown here is derived from an EMBL/GenBank/DDBJ whole genome shotgun (WGS) entry which is preliminary data.</text>
</comment>
<dbReference type="AlphaFoldDB" id="A0AAD4S7I2"/>
<keyword evidence="2" id="KW-1185">Reference proteome</keyword>
<name>A0AAD4S7I2_9MAGN</name>
<reference evidence="1" key="1">
    <citation type="submission" date="2022-04" db="EMBL/GenBank/DDBJ databases">
        <title>A functionally conserved STORR gene fusion in Papaver species that diverged 16.8 million years ago.</title>
        <authorList>
            <person name="Catania T."/>
        </authorList>
    </citation>
    <scope>NUCLEOTIDE SEQUENCE</scope>
    <source>
        <strain evidence="1">S-188037</strain>
    </source>
</reference>